<evidence type="ECO:0000259" key="7">
    <source>
        <dbReference type="PROSITE" id="PS50158"/>
    </source>
</evidence>
<feature type="compositionally biased region" description="Acidic residues" evidence="6">
    <location>
        <begin position="2302"/>
        <end position="2312"/>
    </location>
</feature>
<evidence type="ECO:0000256" key="4">
    <source>
        <dbReference type="PROSITE-ProRule" id="PRU00047"/>
    </source>
</evidence>
<keyword evidence="4" id="KW-0862">Zinc</keyword>
<dbReference type="Pfam" id="PF00665">
    <property type="entry name" value="rve"/>
    <property type="match status" value="1"/>
</dbReference>
<feature type="domain" description="CCHC-type" evidence="7">
    <location>
        <begin position="333"/>
        <end position="348"/>
    </location>
</feature>
<dbReference type="Pfam" id="PF13976">
    <property type="entry name" value="gag_pre-integrs"/>
    <property type="match status" value="1"/>
</dbReference>
<dbReference type="GO" id="GO:0003676">
    <property type="term" value="F:nucleic acid binding"/>
    <property type="evidence" value="ECO:0007669"/>
    <property type="project" value="InterPro"/>
</dbReference>
<feature type="compositionally biased region" description="Basic and acidic residues" evidence="6">
    <location>
        <begin position="2604"/>
        <end position="2614"/>
    </location>
</feature>
<dbReference type="InterPro" id="IPR013103">
    <property type="entry name" value="RVT_2"/>
</dbReference>
<feature type="region of interest" description="Disordered" evidence="6">
    <location>
        <begin position="89"/>
        <end position="116"/>
    </location>
</feature>
<dbReference type="PROSITE" id="PS50994">
    <property type="entry name" value="INTEGRASE"/>
    <property type="match status" value="1"/>
</dbReference>
<dbReference type="Gene3D" id="4.10.60.10">
    <property type="entry name" value="Zinc finger, CCHC-type"/>
    <property type="match status" value="1"/>
</dbReference>
<proteinExistence type="predicted"/>
<sequence>DEEGISSLPDMELFENLTLIGYNISPNQKLGEGSGTPTVPHHTPSLEAQSQSHTTHPSLTLPPVTTTSIPIVTPSDTPIVRQYTRRTKIAQSSVPPTVADEPASPLRDETSKGNGDTECVVLSSDYKLPDENHVLLRFPRQNNMYNVDLKNVVPSRGLQGFKGLFETTKIVLSSLLSKQAHIAHLLSEQAHKKGFEDQITSINRTCSHRGGIKHGRMILESVENGSLLWPTVEENRVTRPKKYSELSATEAIQADCDVKATNIILQGLPPEYPPTNNQLRNSSNPQQQATINNGRVTIQLIQGRQNSLTAGMSRQYTSGSSGRNLGKRRVIVCYNCKGEGHMSKQCPKPKRKRDEAWFKDKYVVTNNAAHQADDLDVYDSDCDKINTVKIALMANLSHYGSDNHAEYVNESQYATVQNSSSPAQQEDLILSVIEQLKTQVINCTKINRDNKNVNEILTAELERYKNQTELSAEQAFWSQNSRNFKEPNLSTSTTIVEVPKELPKVSMVNSSLKKLKFHLASFDMVVKERTTATAITEGMWGFKHTKACFRDEIIPFVKALKELFNSFDQFLIDGLTEVQNVFNQMDQAVEQHCVKKNKLQDNMKDVLKENERLLEQAISTDIMNIVVNANVNYAFKTVNECERCVTIETKLQRDYIKKEYYDKLFKQYTTLEKHSQSQEKDTFIMKLKVRIKSLSGNLKEEKIKKELEEIETINIELDHRVTKLVTENEHLKQTYKQLYDPIKSSRVRLKEQSLKDTLSKLKGKVVFNEAVPLHPIDPELLKIDVAPLAPKLRNNRTAHYDYLKHTQEETATLREIVKNERLLNPLNTSLDYACKYTKRIQEFLIILKQTCPCINDLGTKLMVVTPVNNKKTRFTEHIPSSGNTPIKTTSSTNVVSNKLVLSYTGVNLLTSTSGSQPQCNTKKDRIQKTQSRVKKNKLEDHPRNVRPSLHNKKSVVNTKAILSVLNSKLNVNSNIKCATCNGCLFFDNHDSCVLEFINSMNARVKSKSAKKPVKRKFWQPTGKVFTTIGHKWRPIGRNFTLVGNVCPLTRITTTAIVPLRKPIPIESNTSNPVVKLVYSQKSKEAKKTVPVSNSKINKSLVANKKEPNKSWGSTISNVPSSSTVGCRNDHVAKIMGYGDYKIRNVTISRVYFVEGLGHNLFSVGQFCDSDLEVAFRPHAYFIRNLDGVDLLTGSRGNNLYTLSLGDMIASSPICLLSKASKTKSWLWHHRLSHLNFGAINHLTRQGLVRGLPKLKFEKDHLCSVCAMGKSNKKSHKPKSEDTNQEKLYLLHIDLCGPMRVESVNGKKYILVIVDDYSRFTWVKCLRSKDEAPDFIIKFLKMIQVRLKVPVRHIQRDNETEFVNQTLREYYEQVGISHETSVARSPQQNGVVERRKRTLIEVSCTMLIYAQASLFLWTEAVATACYTQNRSIIRLRHEKTPYELLHNKLPDLSFLYVFGALCYPSNDSENLGKLQPKADIGIFIAMAFEQSSSGPALNEMTPVIISLGLIPKPSSSTPYVPPSRNDWDLLFQLLFDKLLAPPPSVDPPAPEVIAPIADVIPPVQAESIDVEEDIHDIEVAHMGNDPLFGVPIPEVASAQSSSTVSSYIIVQPDHQIPQHNRKWTKDHPLENIIGQLSRPVSTRLQLHEQALFYYYDAFLDFVEPKMYKDALTQSCWIEAMQEELNEFERLEVCELVPRPDKVMVITLKWIYKVKLDELGGILKNKARLVARGYRQEEGIDFEESFALVARLEVIWIFLAYVAHKNMVVYQMDVKTAFLNVDTPMVEKSKLDEDKEGKAVDLLHYRGMIGTLLYLTASRPDLQFAIYMCTRYQARPTEKHKHAIKRIFRYQPGTINQGLWYPKDSLVALTKFADADHAGCQDTHRSTSGSLQFLGERLISWSSKRQKSAAISSTKAVRKLNTSPYRDVLKHIDIRCHFIKKQVENGVIELYFVNTEYQVADLFTKALGRDRIEFLINKLDMRSFTPETLKQLTMKLMNSGGTYSNIMYHMTIDITIDQQVALDEALVPHASRLRIGKSNFHLKLDISSKESTLQLVYDVLRLTPFFKAFLVIADVPEIYMHSGEIRRVTDVNINKLHQPWRSFTAIVKHKDAKKNNEMYYPRFTKVIIHYFMSKGPSIPRRNKFGAMLAIELTNADIRNSEAYKEYYAVATGATPPKTKASIRKTKSTSDTTVTPPPTATAVKRLSTYAKENNQLKPLNGLGANKGTGTIPWVPNVPTEESDEEISWKSNDKGDDDDDQDDENKDDDDQDEGDDDNDQEEGSDDEQASDKEGEEFIHPSLSSHDEEETRDEESFDPIAKTPENTDDEDSHVTLTLVNPDGQQQSSSVSSQFVTSVLNPIPDARIDFIFETTSQMDVQTPTSVAPLPLSTPTLTPSTIATISTVPQAPTPSTTAPSTLLQDLPNFGSIVQRYIDQRMNEAVKVAIKIQSDRLRDEAQADNKEFLKNLDENIQKIIKEQVKEQVKTSYAVAADLSEIELKKILIEKIEGNKSIHRSNEQRNLYKALVEAYKSDKIILDKYYNTPCFWVVDDVNKVTMYLLYFTLTLKRRRDDDADKNEEPSAGSDRESKRRREGKEPESAKEPMQTTHEVEEPSHPKFETGAADDQPIAEPSQHPEWFSQQKKPPTPDRDWNKTLLATHGSIQPWISELAKIIVVTELTIVEWHNYKHLDWITMRKLTNLTVEERFAFNVSLRMFTRSIVIQRRVEDLQLSVESYQKKLNLIRSDTYRSDLKRKEAYTAYSNPRGFIYQNKDKHNRLMRIDELHKFSDGTLTDVHTALDDRLKGNRMKYLPQTIWRKSDKERVAAMIQAIDK</sequence>
<dbReference type="InterPro" id="IPR012337">
    <property type="entry name" value="RNaseH-like_sf"/>
</dbReference>
<feature type="region of interest" description="Disordered" evidence="6">
    <location>
        <begin position="913"/>
        <end position="948"/>
    </location>
</feature>
<dbReference type="InterPro" id="IPR036397">
    <property type="entry name" value="RNaseH_sf"/>
</dbReference>
<feature type="compositionally biased region" description="Low complexity" evidence="6">
    <location>
        <begin position="52"/>
        <end position="73"/>
    </location>
</feature>
<dbReference type="Gene3D" id="3.30.420.10">
    <property type="entry name" value="Ribonuclease H-like superfamily/Ribonuclease H"/>
    <property type="match status" value="1"/>
</dbReference>
<keyword evidence="1" id="KW-0645">Protease</keyword>
<dbReference type="PROSITE" id="PS50158">
    <property type="entry name" value="ZF_CCHC"/>
    <property type="match status" value="1"/>
</dbReference>
<evidence type="ECO:0000313" key="9">
    <source>
        <dbReference type="EMBL" id="GEU52742.1"/>
    </source>
</evidence>
<accession>A0A6L2KW23</accession>
<feature type="coiled-coil region" evidence="5">
    <location>
        <begin position="447"/>
        <end position="474"/>
    </location>
</feature>
<keyword evidence="2" id="KW-0479">Metal-binding</keyword>
<feature type="region of interest" description="Disordered" evidence="6">
    <location>
        <begin position="28"/>
        <end position="73"/>
    </location>
</feature>
<name>A0A6L2KW23_TANCI</name>
<feature type="non-terminal residue" evidence="9">
    <location>
        <position position="1"/>
    </location>
</feature>
<comment type="caution">
    <text evidence="9">The sequence shown here is derived from an EMBL/GenBank/DDBJ whole genome shotgun (WGS) entry which is preliminary data.</text>
</comment>
<feature type="compositionally biased region" description="Basic and acidic residues" evidence="6">
    <location>
        <begin position="2285"/>
        <end position="2294"/>
    </location>
</feature>
<feature type="compositionally biased region" description="Low complexity" evidence="6">
    <location>
        <begin position="2186"/>
        <end position="2198"/>
    </location>
</feature>
<dbReference type="Pfam" id="PF07727">
    <property type="entry name" value="RVT_2"/>
    <property type="match status" value="1"/>
</dbReference>
<feature type="coiled-coil region" evidence="5">
    <location>
        <begin position="684"/>
        <end position="711"/>
    </location>
</feature>
<evidence type="ECO:0000256" key="1">
    <source>
        <dbReference type="ARBA" id="ARBA00022670"/>
    </source>
</evidence>
<organism evidence="9">
    <name type="scientific">Tanacetum cinerariifolium</name>
    <name type="common">Dalmatian daisy</name>
    <name type="synonym">Chrysanthemum cinerariifolium</name>
    <dbReference type="NCBI Taxonomy" id="118510"/>
    <lineage>
        <taxon>Eukaryota</taxon>
        <taxon>Viridiplantae</taxon>
        <taxon>Streptophyta</taxon>
        <taxon>Embryophyta</taxon>
        <taxon>Tracheophyta</taxon>
        <taxon>Spermatophyta</taxon>
        <taxon>Magnoliopsida</taxon>
        <taxon>eudicotyledons</taxon>
        <taxon>Gunneridae</taxon>
        <taxon>Pentapetalae</taxon>
        <taxon>asterids</taxon>
        <taxon>campanulids</taxon>
        <taxon>Asterales</taxon>
        <taxon>Asteraceae</taxon>
        <taxon>Asteroideae</taxon>
        <taxon>Anthemideae</taxon>
        <taxon>Anthemidinae</taxon>
        <taxon>Tanacetum</taxon>
    </lineage>
</organism>
<dbReference type="InterPro" id="IPR001878">
    <property type="entry name" value="Znf_CCHC"/>
</dbReference>
<keyword evidence="4" id="KW-0863">Zinc-finger</keyword>
<dbReference type="SUPFAM" id="SSF53098">
    <property type="entry name" value="Ribonuclease H-like"/>
    <property type="match status" value="1"/>
</dbReference>
<protein>
    <recommendedName>
        <fullName evidence="10">Retrovirus-related Pol polyprotein from transposon TNT 1-94</fullName>
    </recommendedName>
</protein>
<dbReference type="EMBL" id="BKCJ010003062">
    <property type="protein sequence ID" value="GEU52742.1"/>
    <property type="molecule type" value="Genomic_DNA"/>
</dbReference>
<evidence type="ECO:0008006" key="10">
    <source>
        <dbReference type="Google" id="ProtNLM"/>
    </source>
</evidence>
<evidence type="ECO:0000259" key="8">
    <source>
        <dbReference type="PROSITE" id="PS50994"/>
    </source>
</evidence>
<feature type="domain" description="Integrase catalytic" evidence="8">
    <location>
        <begin position="1273"/>
        <end position="1448"/>
    </location>
</feature>
<evidence type="ECO:0000256" key="3">
    <source>
        <dbReference type="ARBA" id="ARBA00022801"/>
    </source>
</evidence>
<dbReference type="InterPro" id="IPR001584">
    <property type="entry name" value="Integrase_cat-core"/>
</dbReference>
<evidence type="ECO:0000256" key="6">
    <source>
        <dbReference type="SAM" id="MobiDB-lite"/>
    </source>
</evidence>
<dbReference type="GO" id="GO:0016787">
    <property type="term" value="F:hydrolase activity"/>
    <property type="evidence" value="ECO:0007669"/>
    <property type="project" value="UniProtKB-KW"/>
</dbReference>
<dbReference type="InterPro" id="IPR036875">
    <property type="entry name" value="Znf_CCHC_sf"/>
</dbReference>
<feature type="compositionally biased region" description="Basic and acidic residues" evidence="6">
    <location>
        <begin position="2568"/>
        <end position="2597"/>
    </location>
</feature>
<feature type="region of interest" description="Disordered" evidence="6">
    <location>
        <begin position="2211"/>
        <end position="2327"/>
    </location>
</feature>
<feature type="region of interest" description="Disordered" evidence="6">
    <location>
        <begin position="2568"/>
        <end position="2649"/>
    </location>
</feature>
<gene>
    <name evidence="9" type="ORF">Tci_024720</name>
</gene>
<evidence type="ECO:0000256" key="2">
    <source>
        <dbReference type="ARBA" id="ARBA00022723"/>
    </source>
</evidence>
<dbReference type="GO" id="GO:0015074">
    <property type="term" value="P:DNA integration"/>
    <property type="evidence" value="ECO:0007669"/>
    <property type="project" value="InterPro"/>
</dbReference>
<dbReference type="SMART" id="SM00343">
    <property type="entry name" value="ZnF_C2HC"/>
    <property type="match status" value="1"/>
</dbReference>
<dbReference type="InterPro" id="IPR054722">
    <property type="entry name" value="PolX-like_BBD"/>
</dbReference>
<dbReference type="GO" id="GO:0008270">
    <property type="term" value="F:zinc ion binding"/>
    <property type="evidence" value="ECO:0007669"/>
    <property type="project" value="UniProtKB-KW"/>
</dbReference>
<dbReference type="Pfam" id="PF00098">
    <property type="entry name" value="zf-CCHC"/>
    <property type="match status" value="1"/>
</dbReference>
<feature type="region of interest" description="Disordered" evidence="6">
    <location>
        <begin position="2173"/>
        <end position="2198"/>
    </location>
</feature>
<dbReference type="CDD" id="cd09272">
    <property type="entry name" value="RNase_HI_RT_Ty1"/>
    <property type="match status" value="1"/>
</dbReference>
<dbReference type="Pfam" id="PF22936">
    <property type="entry name" value="Pol_BBD"/>
    <property type="match status" value="1"/>
</dbReference>
<dbReference type="SUPFAM" id="SSF57756">
    <property type="entry name" value="Retrovirus zinc finger-like domains"/>
    <property type="match status" value="1"/>
</dbReference>
<dbReference type="PANTHER" id="PTHR42648:SF18">
    <property type="entry name" value="RETROTRANSPOSON, UNCLASSIFIED-LIKE PROTEIN"/>
    <property type="match status" value="1"/>
</dbReference>
<keyword evidence="5" id="KW-0175">Coiled coil</keyword>
<evidence type="ECO:0000256" key="5">
    <source>
        <dbReference type="SAM" id="Coils"/>
    </source>
</evidence>
<feature type="compositionally biased region" description="Acidic residues" evidence="6">
    <location>
        <begin position="2251"/>
        <end position="2284"/>
    </location>
</feature>
<dbReference type="InterPro" id="IPR039537">
    <property type="entry name" value="Retrotran_Ty1/copia-like"/>
</dbReference>
<keyword evidence="3" id="KW-0378">Hydrolase</keyword>
<reference evidence="9" key="1">
    <citation type="journal article" date="2019" name="Sci. Rep.">
        <title>Draft genome of Tanacetum cinerariifolium, the natural source of mosquito coil.</title>
        <authorList>
            <person name="Yamashiro T."/>
            <person name="Shiraishi A."/>
            <person name="Satake H."/>
            <person name="Nakayama K."/>
        </authorList>
    </citation>
    <scope>NUCLEOTIDE SEQUENCE</scope>
</reference>
<dbReference type="PANTHER" id="PTHR42648">
    <property type="entry name" value="TRANSPOSASE, PUTATIVE-RELATED"/>
    <property type="match status" value="1"/>
</dbReference>
<dbReference type="InterPro" id="IPR025724">
    <property type="entry name" value="GAG-pre-integrase_dom"/>
</dbReference>